<dbReference type="InterPro" id="IPR001841">
    <property type="entry name" value="Znf_RING"/>
</dbReference>
<organism evidence="3 4">
    <name type="scientific">Clathrospora elynae</name>
    <dbReference type="NCBI Taxonomy" id="706981"/>
    <lineage>
        <taxon>Eukaryota</taxon>
        <taxon>Fungi</taxon>
        <taxon>Dikarya</taxon>
        <taxon>Ascomycota</taxon>
        <taxon>Pezizomycotina</taxon>
        <taxon>Dothideomycetes</taxon>
        <taxon>Pleosporomycetidae</taxon>
        <taxon>Pleosporales</taxon>
        <taxon>Diademaceae</taxon>
        <taxon>Clathrospora</taxon>
    </lineage>
</organism>
<keyword evidence="1" id="KW-0863">Zinc-finger</keyword>
<keyword evidence="1" id="KW-0479">Metal-binding</keyword>
<evidence type="ECO:0000256" key="1">
    <source>
        <dbReference type="PROSITE-ProRule" id="PRU00175"/>
    </source>
</evidence>
<keyword evidence="1" id="KW-0862">Zinc</keyword>
<dbReference type="CDD" id="cd16448">
    <property type="entry name" value="RING-H2"/>
    <property type="match status" value="1"/>
</dbReference>
<accession>A0A6A5SP28</accession>
<dbReference type="AlphaFoldDB" id="A0A6A5SP28"/>
<gene>
    <name evidence="3" type="ORF">EJ02DRAFT_512536</name>
</gene>
<dbReference type="Gene3D" id="3.30.40.10">
    <property type="entry name" value="Zinc/RING finger domain, C3HC4 (zinc finger)"/>
    <property type="match status" value="1"/>
</dbReference>
<sequence length="290" mass="32061">MSNSRNNLSLPTQEDFFENGLVPGSEDSPVPENYICSICTEDCLPGEDIVKIVICANCYFHKECLASWLTSTHSNRGTCPNDRTRLFTIASASNRATRLSPAVVRSNTEAFIAQWGSINLQARIQAQVNSAHETLDTFTTQQNAATTPTAIISAWHGADSSEQYPALTSTTTIHTTRYLLHLRSTQNPDHALRPALDALVGRLDTEYVHVRDRYAVTVRNLLQGELDALPARLESVRCNGGPDGSFILAAMERLFRFCTLLVTVLNLLNLLTDLFDPGSNDDPPHVFRKV</sequence>
<name>A0A6A5SP28_9PLEO</name>
<dbReference type="Pfam" id="PF13639">
    <property type="entry name" value="zf-RING_2"/>
    <property type="match status" value="1"/>
</dbReference>
<keyword evidence="4" id="KW-1185">Reference proteome</keyword>
<dbReference type="InterPro" id="IPR013083">
    <property type="entry name" value="Znf_RING/FYVE/PHD"/>
</dbReference>
<dbReference type="Proteomes" id="UP000800038">
    <property type="component" value="Unassembled WGS sequence"/>
</dbReference>
<feature type="domain" description="RING-type" evidence="2">
    <location>
        <begin position="36"/>
        <end position="83"/>
    </location>
</feature>
<evidence type="ECO:0000259" key="2">
    <source>
        <dbReference type="PROSITE" id="PS50089"/>
    </source>
</evidence>
<protein>
    <recommendedName>
        <fullName evidence="2">RING-type domain-containing protein</fullName>
    </recommendedName>
</protein>
<evidence type="ECO:0000313" key="4">
    <source>
        <dbReference type="Proteomes" id="UP000800038"/>
    </source>
</evidence>
<dbReference type="PROSITE" id="PS50089">
    <property type="entry name" value="ZF_RING_2"/>
    <property type="match status" value="1"/>
</dbReference>
<dbReference type="EMBL" id="ML976050">
    <property type="protein sequence ID" value="KAF1941229.1"/>
    <property type="molecule type" value="Genomic_DNA"/>
</dbReference>
<proteinExistence type="predicted"/>
<dbReference type="GO" id="GO:0008270">
    <property type="term" value="F:zinc ion binding"/>
    <property type="evidence" value="ECO:0007669"/>
    <property type="project" value="UniProtKB-KW"/>
</dbReference>
<evidence type="ECO:0000313" key="3">
    <source>
        <dbReference type="EMBL" id="KAF1941229.1"/>
    </source>
</evidence>
<reference evidence="3" key="1">
    <citation type="journal article" date="2020" name="Stud. Mycol.">
        <title>101 Dothideomycetes genomes: a test case for predicting lifestyles and emergence of pathogens.</title>
        <authorList>
            <person name="Haridas S."/>
            <person name="Albert R."/>
            <person name="Binder M."/>
            <person name="Bloem J."/>
            <person name="Labutti K."/>
            <person name="Salamov A."/>
            <person name="Andreopoulos B."/>
            <person name="Baker S."/>
            <person name="Barry K."/>
            <person name="Bills G."/>
            <person name="Bluhm B."/>
            <person name="Cannon C."/>
            <person name="Castanera R."/>
            <person name="Culley D."/>
            <person name="Daum C."/>
            <person name="Ezra D."/>
            <person name="Gonzalez J."/>
            <person name="Henrissat B."/>
            <person name="Kuo A."/>
            <person name="Liang C."/>
            <person name="Lipzen A."/>
            <person name="Lutzoni F."/>
            <person name="Magnuson J."/>
            <person name="Mondo S."/>
            <person name="Nolan M."/>
            <person name="Ohm R."/>
            <person name="Pangilinan J."/>
            <person name="Park H.-J."/>
            <person name="Ramirez L."/>
            <person name="Alfaro M."/>
            <person name="Sun H."/>
            <person name="Tritt A."/>
            <person name="Yoshinaga Y."/>
            <person name="Zwiers L.-H."/>
            <person name="Turgeon B."/>
            <person name="Goodwin S."/>
            <person name="Spatafora J."/>
            <person name="Crous P."/>
            <person name="Grigoriev I."/>
        </authorList>
    </citation>
    <scope>NUCLEOTIDE SEQUENCE</scope>
    <source>
        <strain evidence="3">CBS 161.51</strain>
    </source>
</reference>
<dbReference type="SUPFAM" id="SSF57850">
    <property type="entry name" value="RING/U-box"/>
    <property type="match status" value="1"/>
</dbReference>